<evidence type="ECO:0000313" key="2">
    <source>
        <dbReference type="Proteomes" id="UP000187209"/>
    </source>
</evidence>
<reference evidence="1 2" key="1">
    <citation type="submission" date="2016-11" db="EMBL/GenBank/DDBJ databases">
        <title>The macronuclear genome of Stentor coeruleus: a giant cell with tiny introns.</title>
        <authorList>
            <person name="Slabodnick M."/>
            <person name="Ruby J.G."/>
            <person name="Reiff S.B."/>
            <person name="Swart E.C."/>
            <person name="Gosai S."/>
            <person name="Prabakaran S."/>
            <person name="Witkowska E."/>
            <person name="Larue G.E."/>
            <person name="Fisher S."/>
            <person name="Freeman R.M."/>
            <person name="Gunawardena J."/>
            <person name="Chu W."/>
            <person name="Stover N.A."/>
            <person name="Gregory B.D."/>
            <person name="Nowacki M."/>
            <person name="Derisi J."/>
            <person name="Roy S.W."/>
            <person name="Marshall W.F."/>
            <person name="Sood P."/>
        </authorList>
    </citation>
    <scope>NUCLEOTIDE SEQUENCE [LARGE SCALE GENOMIC DNA]</scope>
    <source>
        <strain evidence="1">WM001</strain>
    </source>
</reference>
<organism evidence="1 2">
    <name type="scientific">Stentor coeruleus</name>
    <dbReference type="NCBI Taxonomy" id="5963"/>
    <lineage>
        <taxon>Eukaryota</taxon>
        <taxon>Sar</taxon>
        <taxon>Alveolata</taxon>
        <taxon>Ciliophora</taxon>
        <taxon>Postciliodesmatophora</taxon>
        <taxon>Heterotrichea</taxon>
        <taxon>Heterotrichida</taxon>
        <taxon>Stentoridae</taxon>
        <taxon>Stentor</taxon>
    </lineage>
</organism>
<gene>
    <name evidence="1" type="ORF">SteCoe_13649</name>
</gene>
<evidence type="ECO:0000313" key="1">
    <source>
        <dbReference type="EMBL" id="OMJ85118.1"/>
    </source>
</evidence>
<protein>
    <submittedName>
        <fullName evidence="1">Uncharacterized protein</fullName>
    </submittedName>
</protein>
<sequence length="169" mass="19835">MLTKISSDQFFFQGMRGRTKTFEKKRGKKQTTPEKSLRLFLVNFHKEYARQKKNLLLQKDGKNSASLAQIIIQEYKPKINVRKKDSDYESFTPKKLKADQFKKIVRKPVDLTEMCITPTASKENYNFVFRTKQDVKKIRYSRVNVRSVKSAPKSVKVIDDVSFDLTGWE</sequence>
<keyword evidence="2" id="KW-1185">Reference proteome</keyword>
<comment type="caution">
    <text evidence="1">The sequence shown here is derived from an EMBL/GenBank/DDBJ whole genome shotgun (WGS) entry which is preliminary data.</text>
</comment>
<proteinExistence type="predicted"/>
<dbReference type="EMBL" id="MPUH01000247">
    <property type="protein sequence ID" value="OMJ85118.1"/>
    <property type="molecule type" value="Genomic_DNA"/>
</dbReference>
<name>A0A1R2C7X3_9CILI</name>
<dbReference type="AlphaFoldDB" id="A0A1R2C7X3"/>
<dbReference type="Proteomes" id="UP000187209">
    <property type="component" value="Unassembled WGS sequence"/>
</dbReference>
<accession>A0A1R2C7X3</accession>